<dbReference type="Gene3D" id="3.40.309.10">
    <property type="entry name" value="Aldehyde Dehydrogenase, Chain A, domain 2"/>
    <property type="match status" value="1"/>
</dbReference>
<comment type="catalytic activity">
    <reaction evidence="6 7">
        <text>L-glutamate 5-semialdehyde + phosphate + NADP(+) = L-glutamyl 5-phosphate + NADPH + H(+)</text>
        <dbReference type="Rhea" id="RHEA:19541"/>
        <dbReference type="ChEBI" id="CHEBI:15378"/>
        <dbReference type="ChEBI" id="CHEBI:43474"/>
        <dbReference type="ChEBI" id="CHEBI:57783"/>
        <dbReference type="ChEBI" id="CHEBI:58066"/>
        <dbReference type="ChEBI" id="CHEBI:58274"/>
        <dbReference type="ChEBI" id="CHEBI:58349"/>
        <dbReference type="EC" id="1.2.1.41"/>
    </reaction>
</comment>
<dbReference type="Pfam" id="PF00171">
    <property type="entry name" value="Aldedh"/>
    <property type="match status" value="1"/>
</dbReference>
<dbReference type="HAMAP" id="MF_00412">
    <property type="entry name" value="ProA"/>
    <property type="match status" value="1"/>
</dbReference>
<dbReference type="EC" id="1.2.1.41" evidence="7"/>
<dbReference type="InterPro" id="IPR020593">
    <property type="entry name" value="G-glutamylP_reductase_CS"/>
</dbReference>
<dbReference type="FunFam" id="3.40.309.10:FF:000006">
    <property type="entry name" value="Gamma-glutamyl phosphate reductase"/>
    <property type="match status" value="1"/>
</dbReference>
<dbReference type="NCBIfam" id="NF001221">
    <property type="entry name" value="PRK00197.1"/>
    <property type="match status" value="1"/>
</dbReference>
<protein>
    <recommendedName>
        <fullName evidence="7">Gamma-glutamyl phosphate reductase</fullName>
        <shortName evidence="7">GPR</shortName>
        <ecNumber evidence="7">1.2.1.41</ecNumber>
    </recommendedName>
    <alternativeName>
        <fullName evidence="7">Glutamate-5-semialdehyde dehydrogenase</fullName>
    </alternativeName>
    <alternativeName>
        <fullName evidence="7">Glutamyl-gamma-semialdehyde dehydrogenase</fullName>
        <shortName evidence="7">GSA dehydrogenase</shortName>
    </alternativeName>
</protein>
<reference evidence="9 10" key="1">
    <citation type="submission" date="2020-07" db="EMBL/GenBank/DDBJ databases">
        <title>Sequencing the genomes of 1000 actinobacteria strains.</title>
        <authorList>
            <person name="Klenk H.-P."/>
        </authorList>
    </citation>
    <scope>NUCLEOTIDE SEQUENCE [LARGE SCALE GENOMIC DNA]</scope>
    <source>
        <strain evidence="9 10">DSM 8598</strain>
    </source>
</reference>
<comment type="pathway">
    <text evidence="1 7">Amino-acid biosynthesis; L-proline biosynthesis; L-glutamate 5-semialdehyde from L-glutamate: step 2/2.</text>
</comment>
<dbReference type="PANTHER" id="PTHR11063">
    <property type="entry name" value="GLUTAMATE SEMIALDEHYDE DEHYDROGENASE"/>
    <property type="match status" value="1"/>
</dbReference>
<keyword evidence="7" id="KW-0963">Cytoplasm</keyword>
<keyword evidence="4 7" id="KW-0521">NADP</keyword>
<organism evidence="9 10">
    <name type="scientific">Agromyces hippuratus</name>
    <dbReference type="NCBI Taxonomy" id="286438"/>
    <lineage>
        <taxon>Bacteria</taxon>
        <taxon>Bacillati</taxon>
        <taxon>Actinomycetota</taxon>
        <taxon>Actinomycetes</taxon>
        <taxon>Micrococcales</taxon>
        <taxon>Microbacteriaceae</taxon>
        <taxon>Agromyces</taxon>
    </lineage>
</organism>
<dbReference type="GO" id="GO:0055129">
    <property type="term" value="P:L-proline biosynthetic process"/>
    <property type="evidence" value="ECO:0007669"/>
    <property type="project" value="UniProtKB-UniRule"/>
</dbReference>
<keyword evidence="2 7" id="KW-0028">Amino-acid biosynthesis</keyword>
<evidence type="ECO:0000259" key="8">
    <source>
        <dbReference type="Pfam" id="PF00171"/>
    </source>
</evidence>
<evidence type="ECO:0000256" key="5">
    <source>
        <dbReference type="ARBA" id="ARBA00023002"/>
    </source>
</evidence>
<comment type="subcellular location">
    <subcellularLocation>
        <location evidence="7">Cytoplasm</location>
    </subcellularLocation>
</comment>
<dbReference type="GO" id="GO:0005737">
    <property type="term" value="C:cytoplasm"/>
    <property type="evidence" value="ECO:0007669"/>
    <property type="project" value="UniProtKB-SubCell"/>
</dbReference>
<dbReference type="CDD" id="cd07079">
    <property type="entry name" value="ALDH_F18-19_ProA-GPR"/>
    <property type="match status" value="1"/>
</dbReference>
<dbReference type="UniPathway" id="UPA00098">
    <property type="reaction ID" value="UER00360"/>
</dbReference>
<evidence type="ECO:0000256" key="1">
    <source>
        <dbReference type="ARBA" id="ARBA00004985"/>
    </source>
</evidence>
<dbReference type="InterPro" id="IPR012134">
    <property type="entry name" value="Glu-5-SA_DH"/>
</dbReference>
<proteinExistence type="inferred from homology"/>
<keyword evidence="5 7" id="KW-0560">Oxidoreductase</keyword>
<dbReference type="SUPFAM" id="SSF53720">
    <property type="entry name" value="ALDH-like"/>
    <property type="match status" value="1"/>
</dbReference>
<evidence type="ECO:0000313" key="10">
    <source>
        <dbReference type="Proteomes" id="UP000549066"/>
    </source>
</evidence>
<evidence type="ECO:0000256" key="2">
    <source>
        <dbReference type="ARBA" id="ARBA00022605"/>
    </source>
</evidence>
<dbReference type="InterPro" id="IPR016162">
    <property type="entry name" value="Ald_DH_N"/>
</dbReference>
<evidence type="ECO:0000256" key="3">
    <source>
        <dbReference type="ARBA" id="ARBA00022650"/>
    </source>
</evidence>
<dbReference type="PIRSF" id="PIRSF000151">
    <property type="entry name" value="GPR"/>
    <property type="match status" value="1"/>
</dbReference>
<dbReference type="InterPro" id="IPR016163">
    <property type="entry name" value="Ald_DH_C"/>
</dbReference>
<dbReference type="PROSITE" id="PS01223">
    <property type="entry name" value="PROA"/>
    <property type="match status" value="1"/>
</dbReference>
<dbReference type="GO" id="GO:0050661">
    <property type="term" value="F:NADP binding"/>
    <property type="evidence" value="ECO:0007669"/>
    <property type="project" value="InterPro"/>
</dbReference>
<gene>
    <name evidence="7" type="primary">proA</name>
    <name evidence="9" type="ORF">BJY17_000817</name>
</gene>
<keyword evidence="3 7" id="KW-0641">Proline biosynthesis</keyword>
<dbReference type="AlphaFoldDB" id="A0A852WUU6"/>
<name>A0A852WUU6_9MICO</name>
<dbReference type="InterPro" id="IPR015590">
    <property type="entry name" value="Aldehyde_DH_dom"/>
</dbReference>
<dbReference type="Gene3D" id="3.40.605.10">
    <property type="entry name" value="Aldehyde Dehydrogenase, Chain A, domain 1"/>
    <property type="match status" value="1"/>
</dbReference>
<feature type="domain" description="Aldehyde dehydrogenase" evidence="8">
    <location>
        <begin position="5"/>
        <end position="289"/>
    </location>
</feature>
<dbReference type="RefSeq" id="WP_179550247.1">
    <property type="nucleotide sequence ID" value="NZ_JACCFI010000001.1"/>
</dbReference>
<comment type="function">
    <text evidence="7">Catalyzes the NADPH-dependent reduction of L-glutamate 5-phosphate into L-glutamate 5-semialdehyde and phosphate. The product spontaneously undergoes cyclization to form 1-pyrroline-5-carboxylate.</text>
</comment>
<evidence type="ECO:0000313" key="9">
    <source>
        <dbReference type="EMBL" id="NYG20070.1"/>
    </source>
</evidence>
<dbReference type="InterPro" id="IPR000965">
    <property type="entry name" value="GPR_dom"/>
</dbReference>
<dbReference type="PANTHER" id="PTHR11063:SF8">
    <property type="entry name" value="DELTA-1-PYRROLINE-5-CARBOXYLATE SYNTHASE"/>
    <property type="match status" value="1"/>
</dbReference>
<evidence type="ECO:0000256" key="7">
    <source>
        <dbReference type="HAMAP-Rule" id="MF_00412"/>
    </source>
</evidence>
<dbReference type="EMBL" id="JACCFI010000001">
    <property type="protein sequence ID" value="NYG20070.1"/>
    <property type="molecule type" value="Genomic_DNA"/>
</dbReference>
<dbReference type="NCBIfam" id="TIGR00407">
    <property type="entry name" value="proA"/>
    <property type="match status" value="1"/>
</dbReference>
<comment type="similarity">
    <text evidence="7">Belongs to the gamma-glutamyl phosphate reductase family.</text>
</comment>
<dbReference type="InterPro" id="IPR016161">
    <property type="entry name" value="Ald_DH/histidinol_DH"/>
</dbReference>
<comment type="caution">
    <text evidence="9">The sequence shown here is derived from an EMBL/GenBank/DDBJ whole genome shotgun (WGS) entry which is preliminary data.</text>
</comment>
<evidence type="ECO:0000256" key="4">
    <source>
        <dbReference type="ARBA" id="ARBA00022857"/>
    </source>
</evidence>
<evidence type="ECO:0000256" key="6">
    <source>
        <dbReference type="ARBA" id="ARBA00049024"/>
    </source>
</evidence>
<sequence length="422" mass="44931">MEQPDLDVSVIDTRLAAAKDASRRLARASTAEKDAALEQVAVLLAERSAEIIEANALDLEAGRTAGLGSGLLDRLTLDERRVAALSDAVREVIGLTDPVGDTVSGRSLPNGVRIDQIRVPLGVIGAIYEARPNVTIDIAVLALKSGNAVVLRGGTAAEQTNRVLLRVLRDALDAAGLPADAVQTVDDFGRAGARHLMQARDYVDVLIPRGSAGLIRAVVDEAKVPVIETGAGVVHMFLDESAREDWAVDLVHNAKTQRPSVCNALETLLVHVDAAERLLPPVLARLEASGVTVHGDDRVRAIRPEAQPVTDEDWATEHMSLDISVGVVDSLDDAMAHIRRYSTKHTESIVTNDLGNAERFLNEVDAAAVMVNASTRFTDGAEFGFGAEVGISTQKLHARGPMGLPELTSTKWIVRGAGHVRG</sequence>
<dbReference type="Proteomes" id="UP000549066">
    <property type="component" value="Unassembled WGS sequence"/>
</dbReference>
<keyword evidence="10" id="KW-1185">Reference proteome</keyword>
<dbReference type="GO" id="GO:0004350">
    <property type="term" value="F:glutamate-5-semialdehyde dehydrogenase activity"/>
    <property type="evidence" value="ECO:0007669"/>
    <property type="project" value="UniProtKB-UniRule"/>
</dbReference>
<accession>A0A852WUU6</accession>